<protein>
    <submittedName>
        <fullName evidence="1">RNA polymerase-associated protein RTF1 like protein</fullName>
    </submittedName>
</protein>
<name>A0AAD4R3S0_9BILA</name>
<proteinExistence type="predicted"/>
<sequence>MSQPVINAYTLTLTADYCRDVKTFLQLGAGSPSPIPSRHNLTVAACLRKADDPVDWVRAALAGSLEPAAPEYAEQSGDIQKVQELQRKIDELDSRADILDRQRSQYLSGVTWINQRNRDYMKQSFLSGIASSEAKNEEDDPFTRKSGKMRVVSGTSKAKLTNTVTESPAASKIGIASISATDSPAPTPSPVALITKKPGPLPGITDLFSAHDIEIDIQLKLPAAGPSRVPSIDSQPSRVITRPAGSRSITLEEYKRKRGLI</sequence>
<accession>A0AAD4R3S0</accession>
<evidence type="ECO:0000313" key="1">
    <source>
        <dbReference type="EMBL" id="KAI1720460.1"/>
    </source>
</evidence>
<evidence type="ECO:0000313" key="2">
    <source>
        <dbReference type="Proteomes" id="UP001201812"/>
    </source>
</evidence>
<comment type="caution">
    <text evidence="1">The sequence shown here is derived from an EMBL/GenBank/DDBJ whole genome shotgun (WGS) entry which is preliminary data.</text>
</comment>
<keyword evidence="2" id="KW-1185">Reference proteome</keyword>
<dbReference type="Proteomes" id="UP001201812">
    <property type="component" value="Unassembled WGS sequence"/>
</dbReference>
<organism evidence="1 2">
    <name type="scientific">Ditylenchus destructor</name>
    <dbReference type="NCBI Taxonomy" id="166010"/>
    <lineage>
        <taxon>Eukaryota</taxon>
        <taxon>Metazoa</taxon>
        <taxon>Ecdysozoa</taxon>
        <taxon>Nematoda</taxon>
        <taxon>Chromadorea</taxon>
        <taxon>Rhabditida</taxon>
        <taxon>Tylenchina</taxon>
        <taxon>Tylenchomorpha</taxon>
        <taxon>Sphaerularioidea</taxon>
        <taxon>Anguinidae</taxon>
        <taxon>Anguininae</taxon>
        <taxon>Ditylenchus</taxon>
    </lineage>
</organism>
<reference evidence="1" key="1">
    <citation type="submission" date="2022-01" db="EMBL/GenBank/DDBJ databases">
        <title>Genome Sequence Resource for Two Populations of Ditylenchus destructor, the Migratory Endoparasitic Phytonematode.</title>
        <authorList>
            <person name="Zhang H."/>
            <person name="Lin R."/>
            <person name="Xie B."/>
        </authorList>
    </citation>
    <scope>NUCLEOTIDE SEQUENCE</scope>
    <source>
        <strain evidence="1">BazhouSP</strain>
    </source>
</reference>
<dbReference type="AlphaFoldDB" id="A0AAD4R3S0"/>
<gene>
    <name evidence="1" type="ORF">DdX_04690</name>
</gene>
<dbReference type="EMBL" id="JAKKPZ010000005">
    <property type="protein sequence ID" value="KAI1720460.1"/>
    <property type="molecule type" value="Genomic_DNA"/>
</dbReference>